<keyword evidence="2" id="KW-0813">Transport</keyword>
<organism evidence="8 9">
    <name type="scientific">Algoriphagus pacificus</name>
    <dbReference type="NCBI Taxonomy" id="2811234"/>
    <lineage>
        <taxon>Bacteria</taxon>
        <taxon>Pseudomonadati</taxon>
        <taxon>Bacteroidota</taxon>
        <taxon>Cytophagia</taxon>
        <taxon>Cytophagales</taxon>
        <taxon>Cyclobacteriaceae</taxon>
        <taxon>Algoriphagus</taxon>
    </lineage>
</organism>
<name>A0ABS3CJI3_9BACT</name>
<sequence length="429" mass="45794">MLSIKIYKKSLKSLFCRKTKTLSLTTFFKNLGPGPVIAAAFIGPGTVTVCTLAGVNFGYSLLWALALSIVATLALQEISGRIGISTGQDLSQLLRNSTGNRLFKFLSMALVLLAIVLGNAAYESGNITGANLGLEIFWKFPVWNLGQLQIQTGNLLIGITAFLLLYLGNYKALEKFLVGMVILMSISFIITAILTKPDWLGVFAGFKPTWNSDEFLTIVSLIGTTVVPYNLFLYASLAHKKWKNTEGISWMKLDIGISVVLGGLVSMAILMVGAANLNSEVSSALDVSKGLEPVFGPMAKYLMGVGFLAAGLTSSITAPLAAGLVVCGVMGWSQELESASMRKSIGLVLLLGLIFASFGIKPVQLITLAQLANGILLPCISAWIIWVGAQQSIMGNHKSKTSSNLVYLAIWLITLILGVKSIGAVFGAW</sequence>
<evidence type="ECO:0000256" key="2">
    <source>
        <dbReference type="ARBA" id="ARBA00022448"/>
    </source>
</evidence>
<feature type="transmembrane region" description="Helical" evidence="7">
    <location>
        <begin position="148"/>
        <end position="167"/>
    </location>
</feature>
<dbReference type="NCBIfam" id="NF037982">
    <property type="entry name" value="Nramp_1"/>
    <property type="match status" value="1"/>
</dbReference>
<reference evidence="8 9" key="1">
    <citation type="submission" date="2021-03" db="EMBL/GenBank/DDBJ databases">
        <title>novel species isolated from a fishpond in China.</title>
        <authorList>
            <person name="Lu H."/>
            <person name="Cai Z."/>
        </authorList>
    </citation>
    <scope>NUCLEOTIDE SEQUENCE [LARGE SCALE GENOMIC DNA]</scope>
    <source>
        <strain evidence="8 9">YJ13C</strain>
    </source>
</reference>
<comment type="subcellular location">
    <subcellularLocation>
        <location evidence="1">Membrane</location>
        <topology evidence="1">Multi-pass membrane protein</topology>
    </subcellularLocation>
</comment>
<feature type="transmembrane region" description="Helical" evidence="7">
    <location>
        <begin position="366"/>
        <end position="386"/>
    </location>
</feature>
<dbReference type="EMBL" id="JAFKCU010000003">
    <property type="protein sequence ID" value="MBN7816385.1"/>
    <property type="molecule type" value="Genomic_DNA"/>
</dbReference>
<evidence type="ECO:0000313" key="9">
    <source>
        <dbReference type="Proteomes" id="UP000664480"/>
    </source>
</evidence>
<keyword evidence="9" id="KW-1185">Reference proteome</keyword>
<protein>
    <submittedName>
        <fullName evidence="8">Nramp family divalent metal transporter</fullName>
    </submittedName>
</protein>
<dbReference type="PANTHER" id="PTHR11706:SF33">
    <property type="entry name" value="NATURAL RESISTANCE-ASSOCIATED MACROPHAGE PROTEIN 2"/>
    <property type="match status" value="1"/>
</dbReference>
<evidence type="ECO:0000256" key="6">
    <source>
        <dbReference type="ARBA" id="ARBA00023136"/>
    </source>
</evidence>
<comment type="caution">
    <text evidence="8">The sequence shown here is derived from an EMBL/GenBank/DDBJ whole genome shotgun (WGS) entry which is preliminary data.</text>
</comment>
<dbReference type="PRINTS" id="PR00447">
    <property type="entry name" value="NATRESASSCMP"/>
</dbReference>
<evidence type="ECO:0000256" key="3">
    <source>
        <dbReference type="ARBA" id="ARBA00022692"/>
    </source>
</evidence>
<feature type="transmembrane region" description="Helical" evidence="7">
    <location>
        <begin position="255"/>
        <end position="275"/>
    </location>
</feature>
<feature type="transmembrane region" description="Helical" evidence="7">
    <location>
        <begin position="215"/>
        <end position="234"/>
    </location>
</feature>
<keyword evidence="6 7" id="KW-0472">Membrane</keyword>
<keyword evidence="4" id="KW-0769">Symport</keyword>
<evidence type="ECO:0000256" key="1">
    <source>
        <dbReference type="ARBA" id="ARBA00004141"/>
    </source>
</evidence>
<evidence type="ECO:0000256" key="5">
    <source>
        <dbReference type="ARBA" id="ARBA00022989"/>
    </source>
</evidence>
<feature type="transmembrane region" description="Helical" evidence="7">
    <location>
        <begin position="344"/>
        <end position="360"/>
    </location>
</feature>
<keyword evidence="5 7" id="KW-1133">Transmembrane helix</keyword>
<feature type="transmembrane region" description="Helical" evidence="7">
    <location>
        <begin position="301"/>
        <end position="332"/>
    </location>
</feature>
<keyword evidence="3 7" id="KW-0812">Transmembrane</keyword>
<feature type="transmembrane region" description="Helical" evidence="7">
    <location>
        <begin position="57"/>
        <end position="75"/>
    </location>
</feature>
<dbReference type="PANTHER" id="PTHR11706">
    <property type="entry name" value="SOLUTE CARRIER PROTEIN FAMILY 11 MEMBER"/>
    <property type="match status" value="1"/>
</dbReference>
<dbReference type="Proteomes" id="UP000664480">
    <property type="component" value="Unassembled WGS sequence"/>
</dbReference>
<dbReference type="Pfam" id="PF01566">
    <property type="entry name" value="Nramp"/>
    <property type="match status" value="1"/>
</dbReference>
<gene>
    <name evidence="8" type="ORF">J0A69_13130</name>
</gene>
<feature type="transmembrane region" description="Helical" evidence="7">
    <location>
        <begin position="102"/>
        <end position="122"/>
    </location>
</feature>
<evidence type="ECO:0000256" key="7">
    <source>
        <dbReference type="SAM" id="Phobius"/>
    </source>
</evidence>
<dbReference type="InterPro" id="IPR001046">
    <property type="entry name" value="NRAMP_fam"/>
</dbReference>
<evidence type="ECO:0000256" key="4">
    <source>
        <dbReference type="ARBA" id="ARBA00022847"/>
    </source>
</evidence>
<feature type="transmembrane region" description="Helical" evidence="7">
    <location>
        <begin position="176"/>
        <end position="195"/>
    </location>
</feature>
<feature type="transmembrane region" description="Helical" evidence="7">
    <location>
        <begin position="406"/>
        <end position="428"/>
    </location>
</feature>
<proteinExistence type="predicted"/>
<evidence type="ECO:0000313" key="8">
    <source>
        <dbReference type="EMBL" id="MBN7816385.1"/>
    </source>
</evidence>
<accession>A0ABS3CJI3</accession>
<feature type="transmembrane region" description="Helical" evidence="7">
    <location>
        <begin position="21"/>
        <end position="42"/>
    </location>
</feature>